<organism evidence="2 3">
    <name type="scientific">Parthenolecanium corni</name>
    <dbReference type="NCBI Taxonomy" id="536013"/>
    <lineage>
        <taxon>Eukaryota</taxon>
        <taxon>Metazoa</taxon>
        <taxon>Ecdysozoa</taxon>
        <taxon>Arthropoda</taxon>
        <taxon>Hexapoda</taxon>
        <taxon>Insecta</taxon>
        <taxon>Pterygota</taxon>
        <taxon>Neoptera</taxon>
        <taxon>Paraneoptera</taxon>
        <taxon>Hemiptera</taxon>
        <taxon>Sternorrhyncha</taxon>
        <taxon>Coccoidea</taxon>
        <taxon>Coccidae</taxon>
        <taxon>Parthenolecanium</taxon>
    </lineage>
</organism>
<evidence type="ECO:0000313" key="2">
    <source>
        <dbReference type="EMBL" id="KAK7571807.1"/>
    </source>
</evidence>
<reference evidence="2 3" key="1">
    <citation type="submission" date="2024-03" db="EMBL/GenBank/DDBJ databases">
        <title>Adaptation during the transition from Ophiocordyceps entomopathogen to insect associate is accompanied by gene loss and intensified selection.</title>
        <authorList>
            <person name="Ward C.M."/>
            <person name="Onetto C.A."/>
            <person name="Borneman A.R."/>
        </authorList>
    </citation>
    <scope>NUCLEOTIDE SEQUENCE [LARGE SCALE GENOMIC DNA]</scope>
    <source>
        <strain evidence="2">AWRI1</strain>
        <tissue evidence="2">Single Adult Female</tissue>
    </source>
</reference>
<dbReference type="InterPro" id="IPR008014">
    <property type="entry name" value="GSK3-bd"/>
</dbReference>
<keyword evidence="3" id="KW-1185">Reference proteome</keyword>
<name>A0AAN9T4R6_9HEMI</name>
<evidence type="ECO:0000256" key="1">
    <source>
        <dbReference type="ARBA" id="ARBA00010422"/>
    </source>
</evidence>
<dbReference type="Proteomes" id="UP001367676">
    <property type="component" value="Unassembled WGS sequence"/>
</dbReference>
<dbReference type="AlphaFoldDB" id="A0AAN9T4R6"/>
<dbReference type="Pfam" id="PF05350">
    <property type="entry name" value="GSK-3_bind"/>
    <property type="match status" value="1"/>
</dbReference>
<proteinExistence type="inferred from homology"/>
<dbReference type="EMBL" id="JBBCAQ010000038">
    <property type="protein sequence ID" value="KAK7571807.1"/>
    <property type="molecule type" value="Genomic_DNA"/>
</dbReference>
<accession>A0AAN9T4R6</accession>
<comment type="caution">
    <text evidence="2">The sequence shown here is derived from an EMBL/GenBank/DDBJ whole genome shotgun (WGS) entry which is preliminary data.</text>
</comment>
<comment type="similarity">
    <text evidence="1">Belongs to the GSK-3-binding protein family.</text>
</comment>
<dbReference type="GO" id="GO:0005737">
    <property type="term" value="C:cytoplasm"/>
    <property type="evidence" value="ECO:0007669"/>
    <property type="project" value="TreeGrafter"/>
</dbReference>
<evidence type="ECO:0000313" key="3">
    <source>
        <dbReference type="Proteomes" id="UP001367676"/>
    </source>
</evidence>
<protein>
    <submittedName>
        <fullName evidence="2">Uncharacterized protein</fullName>
    </submittedName>
</protein>
<dbReference type="PANTHER" id="PTHR35154:SF3">
    <property type="entry name" value="GBP PROTEIN"/>
    <property type="match status" value="1"/>
</dbReference>
<sequence length="163" mass="18716">MPSREEMFYLRDNQSNSTTQDFLSRDIDNLVFHIKENLRLSGFKTKSQRRLARPSPYSNPSRSLSECCETCALANKSADYVKSQSSSSVTTCAHHRTFGHSAKTVDDTDDPYEMLQDLLRDGGLIKEAVRRLQKGLSPKQRYYSDSDEESTRTPLHLYRNLEV</sequence>
<gene>
    <name evidence="2" type="ORF">V9T40_014279</name>
</gene>
<dbReference type="PANTHER" id="PTHR35154">
    <property type="entry name" value="GBP PROTEIN"/>
    <property type="match status" value="1"/>
</dbReference>